<dbReference type="AlphaFoldDB" id="F4PQN7"/>
<dbReference type="Proteomes" id="UP000007797">
    <property type="component" value="Unassembled WGS sequence"/>
</dbReference>
<feature type="transmembrane region" description="Helical" evidence="2">
    <location>
        <begin position="62"/>
        <end position="82"/>
    </location>
</feature>
<evidence type="ECO:0008006" key="5">
    <source>
        <dbReference type="Google" id="ProtNLM"/>
    </source>
</evidence>
<dbReference type="OMA" id="DMPLSTF"/>
<dbReference type="EMBL" id="GL883010">
    <property type="protein sequence ID" value="EGG21204.1"/>
    <property type="molecule type" value="Genomic_DNA"/>
</dbReference>
<evidence type="ECO:0000313" key="4">
    <source>
        <dbReference type="Proteomes" id="UP000007797"/>
    </source>
</evidence>
<feature type="compositionally biased region" description="Low complexity" evidence="1">
    <location>
        <begin position="1"/>
        <end position="16"/>
    </location>
</feature>
<evidence type="ECO:0000256" key="2">
    <source>
        <dbReference type="SAM" id="Phobius"/>
    </source>
</evidence>
<reference evidence="4" key="1">
    <citation type="journal article" date="2011" name="Genome Res.">
        <title>Phylogeny-wide analysis of social amoeba genomes highlights ancient origins for complex intercellular communication.</title>
        <authorList>
            <person name="Heidel A.J."/>
            <person name="Lawal H.M."/>
            <person name="Felder M."/>
            <person name="Schilde C."/>
            <person name="Helps N.R."/>
            <person name="Tunggal B."/>
            <person name="Rivero F."/>
            <person name="John U."/>
            <person name="Schleicher M."/>
            <person name="Eichinger L."/>
            <person name="Platzer M."/>
            <person name="Noegel A.A."/>
            <person name="Schaap P."/>
            <person name="Gloeckner G."/>
        </authorList>
    </citation>
    <scope>NUCLEOTIDE SEQUENCE [LARGE SCALE GENOMIC DNA]</scope>
    <source>
        <strain evidence="4">SH3</strain>
    </source>
</reference>
<keyword evidence="2" id="KW-0472">Membrane</keyword>
<dbReference type="OrthoDB" id="21084at2759"/>
<protein>
    <recommendedName>
        <fullName evidence="5">Transmembrane protein 242</fullName>
    </recommendedName>
</protein>
<dbReference type="GeneID" id="14874096"/>
<keyword evidence="2" id="KW-1133">Transmembrane helix</keyword>
<gene>
    <name evidence="3" type="ORF">DFA_01079</name>
</gene>
<evidence type="ECO:0000256" key="1">
    <source>
        <dbReference type="SAM" id="MobiDB-lite"/>
    </source>
</evidence>
<sequence length="187" mass="20812">MTDNNTSNNNNNTKNEQQQEHQQHQHQQKPKGFIRSLLDGNLNNVEVKIPVFIQKDMPLSTFMLTAGAVTGIGFMAGVFLGFRRSRRGNTTRQQTMATPSAVAFSLKALAMGTLLSVGSSAAMVYAFKTFYNINTVDEFGQFMNRKLGAKTTEQKFEEANKGIDMSRYDDISDDEDAMEAVTAFFGE</sequence>
<keyword evidence="2" id="KW-0812">Transmembrane</keyword>
<name>F4PQN7_CACFS</name>
<feature type="transmembrane region" description="Helical" evidence="2">
    <location>
        <begin position="102"/>
        <end position="127"/>
    </location>
</feature>
<dbReference type="RefSeq" id="XP_004359054.1">
    <property type="nucleotide sequence ID" value="XM_004358997.1"/>
</dbReference>
<dbReference type="KEGG" id="dfa:DFA_01079"/>
<organism evidence="3 4">
    <name type="scientific">Cavenderia fasciculata</name>
    <name type="common">Slime mold</name>
    <name type="synonym">Dictyostelium fasciculatum</name>
    <dbReference type="NCBI Taxonomy" id="261658"/>
    <lineage>
        <taxon>Eukaryota</taxon>
        <taxon>Amoebozoa</taxon>
        <taxon>Evosea</taxon>
        <taxon>Eumycetozoa</taxon>
        <taxon>Dictyostelia</taxon>
        <taxon>Acytosteliales</taxon>
        <taxon>Cavenderiaceae</taxon>
        <taxon>Cavenderia</taxon>
    </lineage>
</organism>
<proteinExistence type="predicted"/>
<keyword evidence="4" id="KW-1185">Reference proteome</keyword>
<feature type="region of interest" description="Disordered" evidence="1">
    <location>
        <begin position="1"/>
        <end position="30"/>
    </location>
</feature>
<evidence type="ECO:0000313" key="3">
    <source>
        <dbReference type="EMBL" id="EGG21204.1"/>
    </source>
</evidence>
<accession>F4PQN7</accession>